<protein>
    <submittedName>
        <fullName evidence="5">50S ribosomal protein L3 glutamine methyltransferase</fullName>
    </submittedName>
</protein>
<dbReference type="PANTHER" id="PTHR47806:SF1">
    <property type="entry name" value="RIBOSOMAL PROTEIN UL3 GLUTAMINE METHYLTRANSFERASE"/>
    <property type="match status" value="1"/>
</dbReference>
<dbReference type="NCBIfam" id="TIGR03533">
    <property type="entry name" value="L3_gln_methyl"/>
    <property type="match status" value="1"/>
</dbReference>
<feature type="domain" description="Methyltransferase small" evidence="4">
    <location>
        <begin position="130"/>
        <end position="213"/>
    </location>
</feature>
<keyword evidence="3" id="KW-0949">S-adenosyl-L-methionine</keyword>
<organism evidence="5 6">
    <name type="scientific">Candidatus Pandoraea novymonadis</name>
    <dbReference type="NCBI Taxonomy" id="1808959"/>
    <lineage>
        <taxon>Bacteria</taxon>
        <taxon>Pseudomonadati</taxon>
        <taxon>Pseudomonadota</taxon>
        <taxon>Betaproteobacteria</taxon>
        <taxon>Burkholderiales</taxon>
        <taxon>Burkholderiaceae</taxon>
        <taxon>Pandoraea</taxon>
    </lineage>
</organism>
<dbReference type="RefSeq" id="WP_106182121.1">
    <property type="nucleotide sequence ID" value="NZ_MUHY01000001.1"/>
</dbReference>
<dbReference type="GO" id="GO:0008168">
    <property type="term" value="F:methyltransferase activity"/>
    <property type="evidence" value="ECO:0007669"/>
    <property type="project" value="UniProtKB-KW"/>
</dbReference>
<keyword evidence="5" id="KW-0689">Ribosomal protein</keyword>
<sequence length="305" mass="34594">MSLTHPFVTLRDLLRYAISSFNEAKLSFGHGNNNVYDEAVYLLLHTLCLPLDMLDPFLDARLLPSEIEHILSVINRRVVDRFPSAYITNEAWMNGQRFYVDERVIVPRSFFGELIEGKIRPWILYPEALENILDLCTGSGCLPILAAQAFPTAKIDAVDISADALEVARINIRDYYLNERITLYHGDLYSPLPSEKRYELIVTNPPYVNEVAMRTLPAEYLHEPYIALAGGSDGMDIVRRILIGAHERLSKNGILIVEIGHERKNFEAAFPHLSVTWLPTNSGIDDMIFLVHAADLQRYMSACSE</sequence>
<dbReference type="PROSITE" id="PS00092">
    <property type="entry name" value="N6_MTASE"/>
    <property type="match status" value="1"/>
</dbReference>
<keyword evidence="6" id="KW-1185">Reference proteome</keyword>
<dbReference type="InterPro" id="IPR004556">
    <property type="entry name" value="HemK-like"/>
</dbReference>
<dbReference type="PANTHER" id="PTHR47806">
    <property type="entry name" value="50S RIBOSOMAL PROTEIN L3 GLUTAMINE METHYLTRANSFERASE"/>
    <property type="match status" value="1"/>
</dbReference>
<evidence type="ECO:0000256" key="1">
    <source>
        <dbReference type="ARBA" id="ARBA00022603"/>
    </source>
</evidence>
<evidence type="ECO:0000313" key="6">
    <source>
        <dbReference type="Proteomes" id="UP000242660"/>
    </source>
</evidence>
<evidence type="ECO:0000259" key="4">
    <source>
        <dbReference type="Pfam" id="PF05175"/>
    </source>
</evidence>
<dbReference type="Proteomes" id="UP000242660">
    <property type="component" value="Unassembled WGS sequence"/>
</dbReference>
<dbReference type="InterPro" id="IPR017127">
    <property type="entry name" value="Ribosome_uL3_MTase"/>
</dbReference>
<name>A0ABX5FEA7_9BURK</name>
<dbReference type="SUPFAM" id="SSF53335">
    <property type="entry name" value="S-adenosyl-L-methionine-dependent methyltransferases"/>
    <property type="match status" value="1"/>
</dbReference>
<dbReference type="EMBL" id="MUHY01000001">
    <property type="protein sequence ID" value="PSB92045.1"/>
    <property type="molecule type" value="Genomic_DNA"/>
</dbReference>
<gene>
    <name evidence="5" type="primary">prmB</name>
    <name evidence="5" type="ORF">BZL35_00271</name>
</gene>
<dbReference type="InterPro" id="IPR002052">
    <property type="entry name" value="DNA_methylase_N6_adenine_CS"/>
</dbReference>
<proteinExistence type="predicted"/>
<evidence type="ECO:0000256" key="3">
    <source>
        <dbReference type="ARBA" id="ARBA00022691"/>
    </source>
</evidence>
<dbReference type="PIRSF" id="PIRSF037167">
    <property type="entry name" value="Mtase_YfcB_prd"/>
    <property type="match status" value="1"/>
</dbReference>
<dbReference type="NCBIfam" id="TIGR00536">
    <property type="entry name" value="hemK_fam"/>
    <property type="match status" value="1"/>
</dbReference>
<reference evidence="5 6" key="1">
    <citation type="journal article" date="2017" name="Front. Microbiol.">
        <title>Genome of Ca. Pandoraea novymonadis, an Endosymbiotic Bacterium of the Trypanosomatid Novymonas esmeraldas.</title>
        <authorList>
            <person name="Kostygov A.Y."/>
            <person name="Butenko A."/>
            <person name="Nenarokova A."/>
            <person name="Tashyreva D."/>
            <person name="Flegontov P."/>
            <person name="Lukes J."/>
            <person name="Yurchenko V."/>
        </authorList>
    </citation>
    <scope>NUCLEOTIDE SEQUENCE [LARGE SCALE GENOMIC DNA]</scope>
    <source>
        <strain evidence="5 6">E262</strain>
    </source>
</reference>
<dbReference type="Pfam" id="PF05175">
    <property type="entry name" value="MTS"/>
    <property type="match status" value="1"/>
</dbReference>
<evidence type="ECO:0000256" key="2">
    <source>
        <dbReference type="ARBA" id="ARBA00022679"/>
    </source>
</evidence>
<evidence type="ECO:0000313" key="5">
    <source>
        <dbReference type="EMBL" id="PSB92045.1"/>
    </source>
</evidence>
<dbReference type="CDD" id="cd02440">
    <property type="entry name" value="AdoMet_MTases"/>
    <property type="match status" value="1"/>
</dbReference>
<dbReference type="GO" id="GO:0032259">
    <property type="term" value="P:methylation"/>
    <property type="evidence" value="ECO:0007669"/>
    <property type="project" value="UniProtKB-KW"/>
</dbReference>
<keyword evidence="1 5" id="KW-0489">Methyltransferase</keyword>
<comment type="caution">
    <text evidence="5">The sequence shown here is derived from an EMBL/GenBank/DDBJ whole genome shotgun (WGS) entry which is preliminary data.</text>
</comment>
<keyword evidence="2" id="KW-0808">Transferase</keyword>
<dbReference type="GO" id="GO:0005840">
    <property type="term" value="C:ribosome"/>
    <property type="evidence" value="ECO:0007669"/>
    <property type="project" value="UniProtKB-KW"/>
</dbReference>
<dbReference type="InterPro" id="IPR007848">
    <property type="entry name" value="Small_mtfrase_dom"/>
</dbReference>
<dbReference type="Gene3D" id="3.40.50.150">
    <property type="entry name" value="Vaccinia Virus protein VP39"/>
    <property type="match status" value="1"/>
</dbReference>
<accession>A0ABX5FEA7</accession>
<keyword evidence="5" id="KW-0687">Ribonucleoprotein</keyword>
<dbReference type="InterPro" id="IPR029063">
    <property type="entry name" value="SAM-dependent_MTases_sf"/>
</dbReference>